<evidence type="ECO:0000313" key="1">
    <source>
        <dbReference type="EMBL" id="KAG2373324.1"/>
    </source>
</evidence>
<dbReference type="AlphaFoldDB" id="A0AA88KDX9"/>
<reference evidence="1 2" key="1">
    <citation type="journal article" date="2018" name="BMC Genomics">
        <title>The genome of Naegleria lovaniensis, the basis for a comparative approach to unravel pathogenicity factors of the human pathogenic amoeba N. fowleri.</title>
        <authorList>
            <person name="Liechti N."/>
            <person name="Schurch N."/>
            <person name="Bruggmann R."/>
            <person name="Wittwer M."/>
        </authorList>
    </citation>
    <scope>NUCLEOTIDE SEQUENCE [LARGE SCALE GENOMIC DNA]</scope>
    <source>
        <strain evidence="1 2">ATCC 30569</strain>
    </source>
</reference>
<protein>
    <submittedName>
        <fullName evidence="1">Uncharacterized protein</fullName>
    </submittedName>
</protein>
<keyword evidence="2" id="KW-1185">Reference proteome</keyword>
<name>A0AA88KDX9_NAELO</name>
<evidence type="ECO:0000313" key="2">
    <source>
        <dbReference type="Proteomes" id="UP000816034"/>
    </source>
</evidence>
<dbReference type="RefSeq" id="XP_044542498.1">
    <property type="nucleotide sequence ID" value="XM_044687929.1"/>
</dbReference>
<dbReference type="GeneID" id="68104644"/>
<comment type="caution">
    <text evidence="1">The sequence shown here is derived from an EMBL/GenBank/DDBJ whole genome shotgun (WGS) entry which is preliminary data.</text>
</comment>
<dbReference type="SUPFAM" id="SSF75011">
    <property type="entry name" value="3-carboxy-cis,cis-mucoante lactonizing enzyme"/>
    <property type="match status" value="1"/>
</dbReference>
<proteinExistence type="predicted"/>
<gene>
    <name evidence="1" type="ORF">C9374_012190</name>
</gene>
<dbReference type="Proteomes" id="UP000816034">
    <property type="component" value="Unassembled WGS sequence"/>
</dbReference>
<sequence length="410" mass="48239">MSKREHEEAFSEVFFDFYDDRLDEEKRKIRKMNSSWNDHEDREMNDHHTTTAAIVVIIIDFENTLLQNHHESTCYGVDQAPSEFYSLQELSSKLKRKLRNESMHRAQPFSMKFEYVESLRSIGFIQPVDIKISYVYSYIIASEGFSREILFFDLKSKRLHTKLFLFSKYLCVEENNEESVLLFGCEQTNDVFKFDLQKVATTNQNSSVDHNDFVWKSNCTEMPGSIQVLKTQVFVASYEKKYIDILELSTGTLIQRCHLEYTPRFIQFIPLRLYEHPYLIIIEHKILPRISLFQYCTSEQKWKRERSLGTFGSLDTGEFFSPTRVLYDRAYKHLIVSCKAVEGLCILSLDGKVCKITCELGLTFKIVKSFEQGLCPSRERFETPDGICLNEWTGELFVCDVVYRRVQIYK</sequence>
<organism evidence="1 2">
    <name type="scientific">Naegleria lovaniensis</name>
    <name type="common">Amoeba</name>
    <dbReference type="NCBI Taxonomy" id="51637"/>
    <lineage>
        <taxon>Eukaryota</taxon>
        <taxon>Discoba</taxon>
        <taxon>Heterolobosea</taxon>
        <taxon>Tetramitia</taxon>
        <taxon>Eutetramitia</taxon>
        <taxon>Vahlkampfiidae</taxon>
        <taxon>Naegleria</taxon>
    </lineage>
</organism>
<accession>A0AA88KDX9</accession>
<dbReference type="EMBL" id="PYSW02000056">
    <property type="protein sequence ID" value="KAG2373324.1"/>
    <property type="molecule type" value="Genomic_DNA"/>
</dbReference>